<gene>
    <name evidence="1" type="ORF">RMCB_4926</name>
</gene>
<reference evidence="2" key="1">
    <citation type="journal article" date="2016" name="Genome Announc.">
        <title>Draft Genome Sequences of Five Rapidly Growing Mycobacterium Species, M. thermoresistibile, M. fortuitum subsp. acetamidolyticum, M. canariasense, M. brisbanense, and M. novocastrense.</title>
        <authorList>
            <person name="Katahira K."/>
            <person name="Ogura Y."/>
            <person name="Gotoh Y."/>
            <person name="Hayashi T."/>
        </authorList>
    </citation>
    <scope>NUCLEOTIDE SEQUENCE [LARGE SCALE GENOMIC DNA]</scope>
    <source>
        <strain evidence="2">JCM15654</strain>
    </source>
</reference>
<sequence length="202" mass="22725">MKDAGDEGDSAGATAFLTLGHVLEAIGAQHDPPIGLRDIRVIRHAFNTGQESSLRGPEETEDKVREYTRFQGTAPRQFPAEPERYWVVLVADGKRRSRLWGVFENHGEITAERTAENRFFDLRRSDILEPLVNRLVVEWDTPRVWHRRAASTAAMPVLEIADRDHVPFPTTPGILDSAFCGCSAPAHLLRKWMTPSPTTSER</sequence>
<evidence type="ECO:0000313" key="1">
    <source>
        <dbReference type="EMBL" id="GAS90830.1"/>
    </source>
</evidence>
<dbReference type="AlphaFoldDB" id="A0A117I6Y9"/>
<dbReference type="STRING" id="146020.RMCB_4926"/>
<organism evidence="1 2">
    <name type="scientific">Mycolicibacterium brisbanense</name>
    <dbReference type="NCBI Taxonomy" id="146020"/>
    <lineage>
        <taxon>Bacteria</taxon>
        <taxon>Bacillati</taxon>
        <taxon>Actinomycetota</taxon>
        <taxon>Actinomycetes</taxon>
        <taxon>Mycobacteriales</taxon>
        <taxon>Mycobacteriaceae</taxon>
        <taxon>Mycolicibacterium</taxon>
    </lineage>
</organism>
<name>A0A117I6Y9_9MYCO</name>
<reference evidence="2" key="2">
    <citation type="submission" date="2016-02" db="EMBL/GenBank/DDBJ databases">
        <title>Draft genome sequence of five rapidly growing Mycobacterium species.</title>
        <authorList>
            <person name="Katahira K."/>
            <person name="Gotou Y."/>
            <person name="Iida K."/>
            <person name="Ogura Y."/>
            <person name="Hayashi T."/>
        </authorList>
    </citation>
    <scope>NUCLEOTIDE SEQUENCE [LARGE SCALE GENOMIC DNA]</scope>
    <source>
        <strain evidence="2">JCM15654</strain>
    </source>
</reference>
<comment type="caution">
    <text evidence="1">The sequence shown here is derived from an EMBL/GenBank/DDBJ whole genome shotgun (WGS) entry which is preliminary data.</text>
</comment>
<dbReference type="EMBL" id="BCSX01000044">
    <property type="protein sequence ID" value="GAS90830.1"/>
    <property type="molecule type" value="Genomic_DNA"/>
</dbReference>
<protein>
    <submittedName>
        <fullName evidence="1">Excinuclease ABC subunit C</fullName>
    </submittedName>
</protein>
<accession>A0A117I6Y9</accession>
<evidence type="ECO:0000313" key="2">
    <source>
        <dbReference type="Proteomes" id="UP000069620"/>
    </source>
</evidence>
<keyword evidence="2" id="KW-1185">Reference proteome</keyword>
<proteinExistence type="predicted"/>
<dbReference type="Proteomes" id="UP000069620">
    <property type="component" value="Unassembled WGS sequence"/>
</dbReference>